<dbReference type="PATRIC" id="fig|1263867.3.peg.4283"/>
<dbReference type="InterPro" id="IPR013830">
    <property type="entry name" value="SGNH_hydro"/>
</dbReference>
<keyword evidence="2" id="KW-0378">Hydrolase</keyword>
<evidence type="ECO:0000256" key="1">
    <source>
        <dbReference type="ARBA" id="ARBA00008668"/>
    </source>
</evidence>
<reference evidence="5" key="1">
    <citation type="submission" date="2012-11" db="EMBL/GenBank/DDBJ databases">
        <title>Permanent draft genomes of Rhodopirellula europaea strain SH398 and 6C.</title>
        <authorList>
            <person name="Richter M."/>
            <person name="Richter-Heitmann T."/>
            <person name="Frank C."/>
            <person name="Harder J."/>
            <person name="Glockner F.O."/>
        </authorList>
    </citation>
    <scope>NUCLEOTIDE SEQUENCE</scope>
    <source>
        <strain evidence="5">6C</strain>
    </source>
</reference>
<dbReference type="Pfam" id="PF13472">
    <property type="entry name" value="Lipase_GDSL_2"/>
    <property type="match status" value="1"/>
</dbReference>
<dbReference type="Proteomes" id="UP000011529">
    <property type="component" value="Unassembled WGS sequence"/>
</dbReference>
<dbReference type="EMBL" id="ANMO01000183">
    <property type="protein sequence ID" value="EMB15274.1"/>
    <property type="molecule type" value="Genomic_DNA"/>
</dbReference>
<dbReference type="RefSeq" id="WP_008659147.1">
    <property type="nucleotide sequence ID" value="NZ_ANMO01000183.1"/>
</dbReference>
<feature type="compositionally biased region" description="Basic and acidic residues" evidence="3">
    <location>
        <begin position="20"/>
        <end position="29"/>
    </location>
</feature>
<organism evidence="5 6">
    <name type="scientific">Rhodopirellula europaea 6C</name>
    <dbReference type="NCBI Taxonomy" id="1263867"/>
    <lineage>
        <taxon>Bacteria</taxon>
        <taxon>Pseudomonadati</taxon>
        <taxon>Planctomycetota</taxon>
        <taxon>Planctomycetia</taxon>
        <taxon>Pirellulales</taxon>
        <taxon>Pirellulaceae</taxon>
        <taxon>Rhodopirellula</taxon>
    </lineage>
</organism>
<feature type="compositionally biased region" description="Basic and acidic residues" evidence="3">
    <location>
        <begin position="1"/>
        <end position="12"/>
    </location>
</feature>
<name>M2AZ72_9BACT</name>
<dbReference type="GO" id="GO:0016788">
    <property type="term" value="F:hydrolase activity, acting on ester bonds"/>
    <property type="evidence" value="ECO:0007669"/>
    <property type="project" value="UniProtKB-ARBA"/>
</dbReference>
<dbReference type="PANTHER" id="PTHR43695:SF1">
    <property type="entry name" value="RHAMNOGALACTURONAN ACETYLESTERASE"/>
    <property type="match status" value="1"/>
</dbReference>
<dbReference type="PANTHER" id="PTHR43695">
    <property type="entry name" value="PUTATIVE (AFU_ORTHOLOGUE AFUA_2G17250)-RELATED"/>
    <property type="match status" value="1"/>
</dbReference>
<evidence type="ECO:0000256" key="3">
    <source>
        <dbReference type="SAM" id="MobiDB-lite"/>
    </source>
</evidence>
<sequence>MVSVAREAEPSHVDPSTSHSKPESESDRRRLVLIGDSTVKNGRGRGEGGLFGWGQVIDKHFDPEKLEVENRALGGRSSRTYLTEGLWQKSLDRLREGDFVMMQFGHNDGGKMFEGDRPRASIKGNGDESIDGVMDATGKAETVRSFGWYLRKYVADAKANGAIPIVLSQVPRDRWQDGRVIRSDKDYGLWAREAAEQTGVLFIDLNEIVARRYEELGEAKVGRDLFTQNDWTHTNLEGAEINAACVVDGIKSLQECSLKDYLRKSPDDKRLSAWHFDSSQEFFREGFQQVRPDEKFLLQNGYGFLDSRSTASD</sequence>
<dbReference type="AlphaFoldDB" id="M2AZ72"/>
<dbReference type="InterPro" id="IPR037459">
    <property type="entry name" value="RhgT-like"/>
</dbReference>
<dbReference type="Gene3D" id="3.40.50.1110">
    <property type="entry name" value="SGNH hydrolase"/>
    <property type="match status" value="1"/>
</dbReference>
<accession>M2AZ72</accession>
<keyword evidence="6" id="KW-1185">Reference proteome</keyword>
<dbReference type="CDD" id="cd01821">
    <property type="entry name" value="Rhamnogalacturan_acetylesterase_like"/>
    <property type="match status" value="1"/>
</dbReference>
<comment type="similarity">
    <text evidence="1">Belongs to the 'GDSL' lipolytic enzyme family.</text>
</comment>
<evidence type="ECO:0000313" key="5">
    <source>
        <dbReference type="EMBL" id="EMB15274.1"/>
    </source>
</evidence>
<evidence type="ECO:0000256" key="2">
    <source>
        <dbReference type="ARBA" id="ARBA00022801"/>
    </source>
</evidence>
<dbReference type="SUPFAM" id="SSF52266">
    <property type="entry name" value="SGNH hydrolase"/>
    <property type="match status" value="1"/>
</dbReference>
<dbReference type="InterPro" id="IPR036514">
    <property type="entry name" value="SGNH_hydro_sf"/>
</dbReference>
<feature type="domain" description="SGNH hydrolase-type esterase" evidence="4">
    <location>
        <begin position="33"/>
        <end position="240"/>
    </location>
</feature>
<proteinExistence type="inferred from homology"/>
<evidence type="ECO:0000313" key="6">
    <source>
        <dbReference type="Proteomes" id="UP000011529"/>
    </source>
</evidence>
<evidence type="ECO:0000259" key="4">
    <source>
        <dbReference type="Pfam" id="PF13472"/>
    </source>
</evidence>
<protein>
    <submittedName>
        <fullName evidence="5">Rhamnogalacturonan acetylesterase</fullName>
    </submittedName>
</protein>
<reference evidence="5" key="2">
    <citation type="journal article" date="2013" name="Mar. Genomics">
        <title>Expression of sulfatases in Rhodopirellula baltica and the diversity of sulfatases in the genus Rhodopirellula.</title>
        <authorList>
            <person name="Wegner C.E."/>
            <person name="Richter-Heitmann T."/>
            <person name="Klindworth A."/>
            <person name="Klockow C."/>
            <person name="Richter M."/>
            <person name="Achstetter T."/>
            <person name="Glockner F.O."/>
            <person name="Harder J."/>
        </authorList>
    </citation>
    <scope>NUCLEOTIDE SEQUENCE [LARGE SCALE GENOMIC DNA]</scope>
    <source>
        <strain evidence="5">6C</strain>
    </source>
</reference>
<comment type="caution">
    <text evidence="5">The sequence shown here is derived from an EMBL/GenBank/DDBJ whole genome shotgun (WGS) entry which is preliminary data.</text>
</comment>
<gene>
    <name evidence="5" type="ORF">RE6C_03998</name>
</gene>
<feature type="region of interest" description="Disordered" evidence="3">
    <location>
        <begin position="1"/>
        <end position="29"/>
    </location>
</feature>